<dbReference type="Proteomes" id="UP000774617">
    <property type="component" value="Unassembled WGS sequence"/>
</dbReference>
<name>A0ABQ8GK52_9PEZI</name>
<evidence type="ECO:0000313" key="2">
    <source>
        <dbReference type="Proteomes" id="UP000774617"/>
    </source>
</evidence>
<comment type="caution">
    <text evidence="1">The sequence shown here is derived from an EMBL/GenBank/DDBJ whole genome shotgun (WGS) entry which is preliminary data.</text>
</comment>
<reference evidence="1 2" key="1">
    <citation type="journal article" date="2021" name="Nat. Commun.">
        <title>Genetic determinants of endophytism in the Arabidopsis root mycobiome.</title>
        <authorList>
            <person name="Mesny F."/>
            <person name="Miyauchi S."/>
            <person name="Thiergart T."/>
            <person name="Pickel B."/>
            <person name="Atanasova L."/>
            <person name="Karlsson M."/>
            <person name="Huettel B."/>
            <person name="Barry K.W."/>
            <person name="Haridas S."/>
            <person name="Chen C."/>
            <person name="Bauer D."/>
            <person name="Andreopoulos W."/>
            <person name="Pangilinan J."/>
            <person name="LaButti K."/>
            <person name="Riley R."/>
            <person name="Lipzen A."/>
            <person name="Clum A."/>
            <person name="Drula E."/>
            <person name="Henrissat B."/>
            <person name="Kohler A."/>
            <person name="Grigoriev I.V."/>
            <person name="Martin F.M."/>
            <person name="Hacquard S."/>
        </authorList>
    </citation>
    <scope>NUCLEOTIDE SEQUENCE [LARGE SCALE GENOMIC DNA]</scope>
    <source>
        <strain evidence="1 2">MPI-SDFR-AT-0080</strain>
    </source>
</reference>
<accession>A0ABQ8GK52</accession>
<proteinExistence type="predicted"/>
<keyword evidence="2" id="KW-1185">Reference proteome</keyword>
<gene>
    <name evidence="1" type="ORF">B0J12DRAFT_568688</name>
</gene>
<organism evidence="1 2">
    <name type="scientific">Macrophomina phaseolina</name>
    <dbReference type="NCBI Taxonomy" id="35725"/>
    <lineage>
        <taxon>Eukaryota</taxon>
        <taxon>Fungi</taxon>
        <taxon>Dikarya</taxon>
        <taxon>Ascomycota</taxon>
        <taxon>Pezizomycotina</taxon>
        <taxon>Dothideomycetes</taxon>
        <taxon>Dothideomycetes incertae sedis</taxon>
        <taxon>Botryosphaeriales</taxon>
        <taxon>Botryosphaeriaceae</taxon>
        <taxon>Macrophomina</taxon>
    </lineage>
</organism>
<sequence length="156" mass="17097">GRVITGTQDYLERCLDVLFLQHADDSAGLRGLKKIPALQNSGVVTIAYAGYHYHALHSSGTTISYVMEPRSCGVLGHGEAEDGHAEAESHLRGLQGIMDGRQLVQNGCTTGRKVWFNKANGDWMRFLSLGVMNPAEAQVRIPYVDHRPGPHRFGRG</sequence>
<dbReference type="EMBL" id="JAGTJR010000007">
    <property type="protein sequence ID" value="KAH7057390.1"/>
    <property type="molecule type" value="Genomic_DNA"/>
</dbReference>
<feature type="non-terminal residue" evidence="1">
    <location>
        <position position="1"/>
    </location>
</feature>
<protein>
    <submittedName>
        <fullName evidence="1">Uncharacterized protein</fullName>
    </submittedName>
</protein>
<evidence type="ECO:0000313" key="1">
    <source>
        <dbReference type="EMBL" id="KAH7057390.1"/>
    </source>
</evidence>